<keyword evidence="6" id="KW-1185">Reference proteome</keyword>
<dbReference type="InterPro" id="IPR014031">
    <property type="entry name" value="Ketoacyl_synth_C"/>
</dbReference>
<reference evidence="5 6" key="1">
    <citation type="submission" date="2019-02" db="EMBL/GenBank/DDBJ databases">
        <title>Deep-cultivation of Planctomycetes and their phenomic and genomic characterization uncovers novel biology.</title>
        <authorList>
            <person name="Wiegand S."/>
            <person name="Jogler M."/>
            <person name="Boedeker C."/>
            <person name="Pinto D."/>
            <person name="Vollmers J."/>
            <person name="Rivas-Marin E."/>
            <person name="Kohn T."/>
            <person name="Peeters S.H."/>
            <person name="Heuer A."/>
            <person name="Rast P."/>
            <person name="Oberbeckmann S."/>
            <person name="Bunk B."/>
            <person name="Jeske O."/>
            <person name="Meyerdierks A."/>
            <person name="Storesund J.E."/>
            <person name="Kallscheuer N."/>
            <person name="Luecker S."/>
            <person name="Lage O.M."/>
            <person name="Pohl T."/>
            <person name="Merkel B.J."/>
            <person name="Hornburger P."/>
            <person name="Mueller R.-W."/>
            <person name="Bruemmer F."/>
            <person name="Labrenz M."/>
            <person name="Spormann A.M."/>
            <person name="Op den Camp H."/>
            <person name="Overmann J."/>
            <person name="Amann R."/>
            <person name="Jetten M.S.M."/>
            <person name="Mascher T."/>
            <person name="Medema M.H."/>
            <person name="Devos D.P."/>
            <person name="Kaster A.-K."/>
            <person name="Ovreas L."/>
            <person name="Rohde M."/>
            <person name="Galperin M.Y."/>
            <person name="Jogler C."/>
        </authorList>
    </citation>
    <scope>NUCLEOTIDE SEQUENCE [LARGE SCALE GENOMIC DNA]</scope>
    <source>
        <strain evidence="5 6">Mal52</strain>
    </source>
</reference>
<dbReference type="Pfam" id="PF02801">
    <property type="entry name" value="Ketoacyl-synt_C"/>
    <property type="match status" value="1"/>
</dbReference>
<name>A0A517ZWD3_9PLAN</name>
<comment type="similarity">
    <text evidence="1 3">Belongs to the thiolase-like superfamily. Beta-ketoacyl-ACP synthases family.</text>
</comment>
<dbReference type="AlphaFoldDB" id="A0A517ZWD3"/>
<dbReference type="RefSeq" id="WP_145379315.1">
    <property type="nucleotide sequence ID" value="NZ_CP036276.1"/>
</dbReference>
<dbReference type="Gene3D" id="3.40.47.10">
    <property type="match status" value="2"/>
</dbReference>
<sequence length="437" mass="45880">MISAFDTKRRVVVTGVGVVSPLGNSVDEFWQALVDGRSGIVAEEPSPQVPMCAGVARDFTGAIDDFGPLEKGLKKTIRKALKLMNRETQMGVAAAQQALNNSELLGVGYEPERVGVCFGAGNVSMMPQDFEAGVRACSDAAGFDFQRWGREGLDQIAPLWLLKCLPNMPACYMAIYNDLRGPNNSITQREAAANLSVAEACYAIQEGAADAMVSGATGTTILPFNRLHAELEGQVALDTQHPDAVCRPFDRARQGAVIAEGAAALVLEEYHTALDRGATIFGEILGVGSSCVVSPGRVAQRDKALANAIGAALRKAHLSPDNIGHVHAHGLSTHRSDIEEATAIRTVFGDRTSKLPVVAAKSNTGNAGAGSGALELVASLLALKKGRLFPVLNYEEPDPQCPVAPVRSTDCEAGESFVNLSIVAQGQASCLAVGACD</sequence>
<dbReference type="InterPro" id="IPR000794">
    <property type="entry name" value="Beta-ketoacyl_synthase"/>
</dbReference>
<dbReference type="PANTHER" id="PTHR11712:SF336">
    <property type="entry name" value="3-OXOACYL-[ACYL-CARRIER-PROTEIN] SYNTHASE, MITOCHONDRIAL"/>
    <property type="match status" value="1"/>
</dbReference>
<keyword evidence="5" id="KW-0012">Acyltransferase</keyword>
<gene>
    <name evidence="5" type="primary">fabF_6</name>
    <name evidence="5" type="ORF">Mal52_53210</name>
</gene>
<dbReference type="InterPro" id="IPR020841">
    <property type="entry name" value="PKS_Beta-ketoAc_synthase_dom"/>
</dbReference>
<dbReference type="CDD" id="cd00834">
    <property type="entry name" value="KAS_I_II"/>
    <property type="match status" value="1"/>
</dbReference>
<organism evidence="5 6">
    <name type="scientific">Symmachiella dynata</name>
    <dbReference type="NCBI Taxonomy" id="2527995"/>
    <lineage>
        <taxon>Bacteria</taxon>
        <taxon>Pseudomonadati</taxon>
        <taxon>Planctomycetota</taxon>
        <taxon>Planctomycetia</taxon>
        <taxon>Planctomycetales</taxon>
        <taxon>Planctomycetaceae</taxon>
        <taxon>Symmachiella</taxon>
    </lineage>
</organism>
<dbReference type="SUPFAM" id="SSF53901">
    <property type="entry name" value="Thiolase-like"/>
    <property type="match status" value="2"/>
</dbReference>
<dbReference type="InterPro" id="IPR014030">
    <property type="entry name" value="Ketoacyl_synth_N"/>
</dbReference>
<dbReference type="PANTHER" id="PTHR11712">
    <property type="entry name" value="POLYKETIDE SYNTHASE-RELATED"/>
    <property type="match status" value="1"/>
</dbReference>
<dbReference type="Pfam" id="PF00109">
    <property type="entry name" value="ketoacyl-synt"/>
    <property type="match status" value="1"/>
</dbReference>
<evidence type="ECO:0000256" key="2">
    <source>
        <dbReference type="ARBA" id="ARBA00022679"/>
    </source>
</evidence>
<evidence type="ECO:0000313" key="5">
    <source>
        <dbReference type="EMBL" id="QDU46799.1"/>
    </source>
</evidence>
<evidence type="ECO:0000256" key="3">
    <source>
        <dbReference type="RuleBase" id="RU003694"/>
    </source>
</evidence>
<dbReference type="Proteomes" id="UP000319383">
    <property type="component" value="Chromosome"/>
</dbReference>
<dbReference type="PROSITE" id="PS52004">
    <property type="entry name" value="KS3_2"/>
    <property type="match status" value="1"/>
</dbReference>
<accession>A0A517ZWD3</accession>
<dbReference type="GO" id="GO:0006633">
    <property type="term" value="P:fatty acid biosynthetic process"/>
    <property type="evidence" value="ECO:0007669"/>
    <property type="project" value="TreeGrafter"/>
</dbReference>
<keyword evidence="2 3" id="KW-0808">Transferase</keyword>
<feature type="domain" description="Ketosynthase family 3 (KS3)" evidence="4">
    <location>
        <begin position="8"/>
        <end position="426"/>
    </location>
</feature>
<dbReference type="GO" id="GO:0004315">
    <property type="term" value="F:3-oxoacyl-[acyl-carrier-protein] synthase activity"/>
    <property type="evidence" value="ECO:0007669"/>
    <property type="project" value="UniProtKB-EC"/>
</dbReference>
<evidence type="ECO:0000313" key="6">
    <source>
        <dbReference type="Proteomes" id="UP000319383"/>
    </source>
</evidence>
<dbReference type="KEGG" id="sdyn:Mal52_53210"/>
<proteinExistence type="inferred from homology"/>
<dbReference type="SMART" id="SM00825">
    <property type="entry name" value="PKS_KS"/>
    <property type="match status" value="1"/>
</dbReference>
<evidence type="ECO:0000256" key="1">
    <source>
        <dbReference type="ARBA" id="ARBA00008467"/>
    </source>
</evidence>
<evidence type="ECO:0000259" key="4">
    <source>
        <dbReference type="PROSITE" id="PS52004"/>
    </source>
</evidence>
<dbReference type="InterPro" id="IPR016039">
    <property type="entry name" value="Thiolase-like"/>
</dbReference>
<dbReference type="EC" id="2.3.1.179" evidence="5"/>
<dbReference type="GO" id="GO:0005829">
    <property type="term" value="C:cytosol"/>
    <property type="evidence" value="ECO:0007669"/>
    <property type="project" value="TreeGrafter"/>
</dbReference>
<dbReference type="EMBL" id="CP036276">
    <property type="protein sequence ID" value="QDU46799.1"/>
    <property type="molecule type" value="Genomic_DNA"/>
</dbReference>
<protein>
    <submittedName>
        <fullName evidence="5">3-oxoacyl-[acyl-carrier-protein] synthase 2</fullName>
        <ecNumber evidence="5">2.3.1.179</ecNumber>
    </submittedName>
</protein>